<comment type="caution">
    <text evidence="2">The sequence shown here is derived from an EMBL/GenBank/DDBJ whole genome shotgun (WGS) entry which is preliminary data.</text>
</comment>
<dbReference type="RefSeq" id="WP_301168630.1">
    <property type="nucleotide sequence ID" value="NZ_JAUHTR010000028.1"/>
</dbReference>
<organism evidence="2 3">
    <name type="scientific">Fictibacillus fluitans</name>
    <dbReference type="NCBI Taxonomy" id="3058422"/>
    <lineage>
        <taxon>Bacteria</taxon>
        <taxon>Bacillati</taxon>
        <taxon>Bacillota</taxon>
        <taxon>Bacilli</taxon>
        <taxon>Bacillales</taxon>
        <taxon>Fictibacillaceae</taxon>
        <taxon>Fictibacillus</taxon>
    </lineage>
</organism>
<evidence type="ECO:0000313" key="2">
    <source>
        <dbReference type="EMBL" id="MDN4527649.1"/>
    </source>
</evidence>
<protein>
    <recommendedName>
        <fullName evidence="4">ABC transporter substrate-binding protein</fullName>
    </recommendedName>
</protein>
<name>A0ABT8I3P3_9BACL</name>
<feature type="signal peptide" evidence="1">
    <location>
        <begin position="1"/>
        <end position="27"/>
    </location>
</feature>
<accession>A0ABT8I3P3</accession>
<feature type="chain" id="PRO_5047178027" description="ABC transporter substrate-binding protein" evidence="1">
    <location>
        <begin position="28"/>
        <end position="197"/>
    </location>
</feature>
<keyword evidence="1" id="KW-0732">Signal</keyword>
<evidence type="ECO:0000256" key="1">
    <source>
        <dbReference type="SAM" id="SignalP"/>
    </source>
</evidence>
<sequence>MKRKSLISALAIALLCVLALSPLHSQAASPSTTGSKLLKNIKVTGDLANGGSFKGMLNINNLSYDQAKGLLMSGSVKGQAISKDGSSTAVNEKFQNIPATLNESGGDMMSSAALAQPECDLLNLDLGPIFLDLLGLQLDLSEINLDLTAVPGAGNLLGNLLCAVAGLLDGDGLLGGGLDGVLGLLESLLSELNSLLG</sequence>
<dbReference type="Proteomes" id="UP001172721">
    <property type="component" value="Unassembled WGS sequence"/>
</dbReference>
<proteinExistence type="predicted"/>
<evidence type="ECO:0000313" key="3">
    <source>
        <dbReference type="Proteomes" id="UP001172721"/>
    </source>
</evidence>
<keyword evidence="3" id="KW-1185">Reference proteome</keyword>
<evidence type="ECO:0008006" key="4">
    <source>
        <dbReference type="Google" id="ProtNLM"/>
    </source>
</evidence>
<gene>
    <name evidence="2" type="ORF">QYB97_24595</name>
</gene>
<reference evidence="2" key="1">
    <citation type="submission" date="2023-07" db="EMBL/GenBank/DDBJ databases">
        <title>Fictibacillus sp. isolated from freshwater pond.</title>
        <authorList>
            <person name="Kirdat K."/>
            <person name="Bhat A."/>
            <person name="Mourya A."/>
            <person name="Yadav A."/>
        </authorList>
    </citation>
    <scope>NUCLEOTIDE SEQUENCE</scope>
    <source>
        <strain evidence="2">NE201</strain>
    </source>
</reference>
<dbReference type="EMBL" id="JAUHTR010000028">
    <property type="protein sequence ID" value="MDN4527649.1"/>
    <property type="molecule type" value="Genomic_DNA"/>
</dbReference>